<dbReference type="STRING" id="1246637.MTBBW1_1290005"/>
<dbReference type="InterPro" id="IPR028081">
    <property type="entry name" value="Leu-bd"/>
</dbReference>
<evidence type="ECO:0000313" key="5">
    <source>
        <dbReference type="Proteomes" id="UP000191931"/>
    </source>
</evidence>
<dbReference type="OrthoDB" id="9772589at2"/>
<proteinExistence type="inferred from homology"/>
<dbReference type="Pfam" id="PF13458">
    <property type="entry name" value="Peripla_BP_6"/>
    <property type="match status" value="1"/>
</dbReference>
<dbReference type="InterPro" id="IPR028082">
    <property type="entry name" value="Peripla_BP_I"/>
</dbReference>
<keyword evidence="2" id="KW-0732">Signal</keyword>
<evidence type="ECO:0000256" key="1">
    <source>
        <dbReference type="ARBA" id="ARBA00010062"/>
    </source>
</evidence>
<dbReference type="SUPFAM" id="SSF53822">
    <property type="entry name" value="Periplasmic binding protein-like I"/>
    <property type="match status" value="1"/>
</dbReference>
<accession>A0A1W1H707</accession>
<protein>
    <submittedName>
        <fullName evidence="4">Amino acid/amide ABC transporter substrate-binding protein, HAAT family</fullName>
    </submittedName>
</protein>
<reference evidence="4 5" key="1">
    <citation type="submission" date="2017-03" db="EMBL/GenBank/DDBJ databases">
        <authorList>
            <person name="Afonso C.L."/>
            <person name="Miller P.J."/>
            <person name="Scott M.A."/>
            <person name="Spackman E."/>
            <person name="Goraichik I."/>
            <person name="Dimitrov K.M."/>
            <person name="Suarez D.L."/>
            <person name="Swayne D.E."/>
        </authorList>
    </citation>
    <scope>NUCLEOTIDE SEQUENCE [LARGE SCALE GENOMIC DNA]</scope>
    <source>
        <strain evidence="4">PRJEB14757</strain>
    </source>
</reference>
<dbReference type="AlphaFoldDB" id="A0A1W1H707"/>
<dbReference type="EMBL" id="FWEV01000034">
    <property type="protein sequence ID" value="SLM28224.1"/>
    <property type="molecule type" value="Genomic_DNA"/>
</dbReference>
<comment type="similarity">
    <text evidence="1">Belongs to the leucine-binding protein family.</text>
</comment>
<dbReference type="CDD" id="cd06342">
    <property type="entry name" value="PBP1_ABC_LIVBP-like"/>
    <property type="match status" value="1"/>
</dbReference>
<name>A0A1W1H707_9BACT</name>
<dbReference type="PANTHER" id="PTHR47151:SF2">
    <property type="entry name" value="AMINO ACID BINDING PROTEIN"/>
    <property type="match status" value="1"/>
</dbReference>
<dbReference type="PANTHER" id="PTHR47151">
    <property type="entry name" value="LEU/ILE/VAL-BINDING ABC TRANSPORTER SUBUNIT"/>
    <property type="match status" value="1"/>
</dbReference>
<keyword evidence="5" id="KW-1185">Reference proteome</keyword>
<evidence type="ECO:0000256" key="2">
    <source>
        <dbReference type="ARBA" id="ARBA00022729"/>
    </source>
</evidence>
<dbReference type="Gene3D" id="3.40.50.2300">
    <property type="match status" value="2"/>
</dbReference>
<gene>
    <name evidence="4" type="ORF">MTBBW1_1290005</name>
</gene>
<organism evidence="4 5">
    <name type="scientific">Desulfamplus magnetovallimortis</name>
    <dbReference type="NCBI Taxonomy" id="1246637"/>
    <lineage>
        <taxon>Bacteria</taxon>
        <taxon>Pseudomonadati</taxon>
        <taxon>Thermodesulfobacteriota</taxon>
        <taxon>Desulfobacteria</taxon>
        <taxon>Desulfobacterales</taxon>
        <taxon>Desulfobacteraceae</taxon>
        <taxon>Desulfamplus</taxon>
    </lineage>
</organism>
<sequence>MQAICEESSVCVTVPNGSPVKIGVLQALSGKSVSLGTEQVRGIELAVDSYQGKIAGHDIEMQKEDTSCSFEGGANAALKIVSNPDIVGIIGTTCSIAAASASKIMSDAGMVMISGNNSAPFLTSMNGKRAPDFHEGFLRTANNEENAGKAAATFAFNNLGKKRAATVNDGDIYTRGLSEGFESAFRALGGTIVLSATVNKGDDEMGPLMEAVKYSAPDILFFPLFQPEGNKILKKAREIPELADLTLMSDGALIESTFIDDINELGTGMYFVGPARPETDGSLELEKKYREKFNMEPMTSYYLTAFDAATLLFNAIETVAVRENNGTLYIDRKKLRENLYSTRNFKGVTGTLNCNSFGDCALPRFNILRLDDPKAGIAGLTSNIIYTYFGKTDSGE</sequence>
<feature type="domain" description="Leucine-binding protein" evidence="3">
    <location>
        <begin position="19"/>
        <end position="352"/>
    </location>
</feature>
<evidence type="ECO:0000259" key="3">
    <source>
        <dbReference type="Pfam" id="PF13458"/>
    </source>
</evidence>
<dbReference type="Proteomes" id="UP000191931">
    <property type="component" value="Unassembled WGS sequence"/>
</dbReference>
<evidence type="ECO:0000313" key="4">
    <source>
        <dbReference type="EMBL" id="SLM28224.1"/>
    </source>
</evidence>